<dbReference type="AlphaFoldDB" id="A0A6J6H3P6"/>
<dbReference type="PANTHER" id="PTHR24421">
    <property type="entry name" value="NITRATE/NITRITE SENSOR PROTEIN NARX-RELATED"/>
    <property type="match status" value="1"/>
</dbReference>
<dbReference type="InterPro" id="IPR036890">
    <property type="entry name" value="HATPase_C_sf"/>
</dbReference>
<dbReference type="PANTHER" id="PTHR24421:SF10">
    <property type="entry name" value="NITRATE_NITRITE SENSOR PROTEIN NARQ"/>
    <property type="match status" value="1"/>
</dbReference>
<reference evidence="10" key="1">
    <citation type="submission" date="2020-05" db="EMBL/GenBank/DDBJ databases">
        <authorList>
            <person name="Chiriac C."/>
            <person name="Salcher M."/>
            <person name="Ghai R."/>
            <person name="Kavagutti S V."/>
        </authorList>
    </citation>
    <scope>NUCLEOTIDE SEQUENCE</scope>
</reference>
<accession>A0A6J6H3P6</accession>
<dbReference type="InterPro" id="IPR050482">
    <property type="entry name" value="Sensor_HK_TwoCompSys"/>
</dbReference>
<evidence type="ECO:0000256" key="7">
    <source>
        <dbReference type="ARBA" id="ARBA00022840"/>
    </source>
</evidence>
<keyword evidence="8" id="KW-0812">Transmembrane</keyword>
<proteinExistence type="predicted"/>
<feature type="transmembrane region" description="Helical" evidence="8">
    <location>
        <begin position="138"/>
        <end position="158"/>
    </location>
</feature>
<feature type="transmembrane region" description="Helical" evidence="8">
    <location>
        <begin position="75"/>
        <end position="93"/>
    </location>
</feature>
<evidence type="ECO:0000259" key="9">
    <source>
        <dbReference type="Pfam" id="PF07730"/>
    </source>
</evidence>
<feature type="domain" description="Signal transduction histidine kinase subgroup 3 dimerisation and phosphoacceptor" evidence="9">
    <location>
        <begin position="194"/>
        <end position="259"/>
    </location>
</feature>
<dbReference type="EC" id="2.7.13.3" evidence="2"/>
<evidence type="ECO:0000256" key="6">
    <source>
        <dbReference type="ARBA" id="ARBA00022777"/>
    </source>
</evidence>
<evidence type="ECO:0000256" key="5">
    <source>
        <dbReference type="ARBA" id="ARBA00022741"/>
    </source>
</evidence>
<name>A0A6J6H3P6_9ZZZZ</name>
<evidence type="ECO:0000313" key="10">
    <source>
        <dbReference type="EMBL" id="CAB4607290.1"/>
    </source>
</evidence>
<dbReference type="Pfam" id="PF07730">
    <property type="entry name" value="HisKA_3"/>
    <property type="match status" value="1"/>
</dbReference>
<keyword evidence="5" id="KW-0547">Nucleotide-binding</keyword>
<feature type="transmembrane region" description="Helical" evidence="8">
    <location>
        <begin position="12"/>
        <end position="31"/>
    </location>
</feature>
<protein>
    <recommendedName>
        <fullName evidence="2">histidine kinase</fullName>
        <ecNumber evidence="2">2.7.13.3</ecNumber>
    </recommendedName>
</protein>
<evidence type="ECO:0000256" key="1">
    <source>
        <dbReference type="ARBA" id="ARBA00000085"/>
    </source>
</evidence>
<dbReference type="GO" id="GO:0000155">
    <property type="term" value="F:phosphorelay sensor kinase activity"/>
    <property type="evidence" value="ECO:0007669"/>
    <property type="project" value="InterPro"/>
</dbReference>
<evidence type="ECO:0000256" key="3">
    <source>
        <dbReference type="ARBA" id="ARBA00022553"/>
    </source>
</evidence>
<organism evidence="10">
    <name type="scientific">freshwater metagenome</name>
    <dbReference type="NCBI Taxonomy" id="449393"/>
    <lineage>
        <taxon>unclassified sequences</taxon>
        <taxon>metagenomes</taxon>
        <taxon>ecological metagenomes</taxon>
    </lineage>
</organism>
<dbReference type="GO" id="GO:0016020">
    <property type="term" value="C:membrane"/>
    <property type="evidence" value="ECO:0007669"/>
    <property type="project" value="InterPro"/>
</dbReference>
<feature type="transmembrane region" description="Helical" evidence="8">
    <location>
        <begin position="100"/>
        <end position="118"/>
    </location>
</feature>
<keyword evidence="8" id="KW-0472">Membrane</keyword>
<keyword evidence="3" id="KW-0597">Phosphoprotein</keyword>
<gene>
    <name evidence="10" type="ORF">UFOPK1855_00200</name>
</gene>
<evidence type="ECO:0000256" key="2">
    <source>
        <dbReference type="ARBA" id="ARBA00012438"/>
    </source>
</evidence>
<dbReference type="GO" id="GO:0005524">
    <property type="term" value="F:ATP binding"/>
    <property type="evidence" value="ECO:0007669"/>
    <property type="project" value="UniProtKB-KW"/>
</dbReference>
<keyword evidence="6" id="KW-0418">Kinase</keyword>
<sequence>MIKWFLQREWLSVSVVGSAAIIVFVGIDFLFQGPAALGPAALLASSLFFSRRWPYVGTALVVAGTIWQMNSVAAPLVSGAASALSLLLVAAFANSFWRQVAVIVTNILGISVVWQSTFGASSVLREFGISLTGENATWLTFLLGSTAVVSVNSLSWILGRFLITKDTYVGTPLDRAVITHTQAKLSLDVATSNERLAIVSDLTDLLIQRISAVVSLAEGAKFASRRDPESAIRSLDRIESSAQSAQSELRKLYDLLQKGADLSAAPPNIEDLGQLMVLMRELGYNANISIDGEPFAINEGAQLCVYRIVFEALENVKKNSVVGADVTVDFYWTTEGLQVLVKDNGIEAARRARVSTVEDLASYTVEDDVDALVKPITGATLNAMKERASLYEGNIEVTKVPGVGFTLSAMFPHLKAVAGE</sequence>
<dbReference type="EMBL" id="CAEZUW010000017">
    <property type="protein sequence ID" value="CAB4607290.1"/>
    <property type="molecule type" value="Genomic_DNA"/>
</dbReference>
<dbReference type="InterPro" id="IPR011712">
    <property type="entry name" value="Sig_transdc_His_kin_sub3_dim/P"/>
</dbReference>
<keyword evidence="7" id="KW-0067">ATP-binding</keyword>
<keyword evidence="8" id="KW-1133">Transmembrane helix</keyword>
<dbReference type="GO" id="GO:0046983">
    <property type="term" value="F:protein dimerization activity"/>
    <property type="evidence" value="ECO:0007669"/>
    <property type="project" value="InterPro"/>
</dbReference>
<dbReference type="Gene3D" id="1.20.5.1930">
    <property type="match status" value="1"/>
</dbReference>
<dbReference type="Gene3D" id="3.30.565.10">
    <property type="entry name" value="Histidine kinase-like ATPase, C-terminal domain"/>
    <property type="match status" value="1"/>
</dbReference>
<evidence type="ECO:0000256" key="8">
    <source>
        <dbReference type="SAM" id="Phobius"/>
    </source>
</evidence>
<evidence type="ECO:0000256" key="4">
    <source>
        <dbReference type="ARBA" id="ARBA00022679"/>
    </source>
</evidence>
<dbReference type="SUPFAM" id="SSF55874">
    <property type="entry name" value="ATPase domain of HSP90 chaperone/DNA topoisomerase II/histidine kinase"/>
    <property type="match status" value="1"/>
</dbReference>
<comment type="catalytic activity">
    <reaction evidence="1">
        <text>ATP + protein L-histidine = ADP + protein N-phospho-L-histidine.</text>
        <dbReference type="EC" id="2.7.13.3"/>
    </reaction>
</comment>
<keyword evidence="4" id="KW-0808">Transferase</keyword>